<evidence type="ECO:0000313" key="3">
    <source>
        <dbReference type="Proteomes" id="UP001363622"/>
    </source>
</evidence>
<keyword evidence="1" id="KW-1133">Transmembrane helix</keyword>
<protein>
    <submittedName>
        <fullName evidence="2">Uncharacterized protein</fullName>
    </submittedName>
</protein>
<keyword evidence="1" id="KW-0472">Membrane</keyword>
<proteinExistence type="predicted"/>
<sequence>MFACRVVAYFCVPISPPISRFPSADGTTRRRRAPWLVVMSAVLSIAGILPEMMMRRGQVVVQDSHCRALSICLSPGQYRRLRATKYSWRNSSMCAFDWLHCWQRHVGRGWSLDCPATYACQAHARSLQLTTTRWISTDRHLPSSFRRWLVMMVVVVVGANARGKEPPFNGLPARYPGTRSIHPSNPLSISPFPRIHFAIVANPPRIGKIRPQKAPPLFLALLFPSRPLLSNPSSPLLPPVLNITPPSHLIPSPYHPIPI</sequence>
<organism evidence="2 3">
    <name type="scientific">Phyllosticta citriasiana</name>
    <dbReference type="NCBI Taxonomy" id="595635"/>
    <lineage>
        <taxon>Eukaryota</taxon>
        <taxon>Fungi</taxon>
        <taxon>Dikarya</taxon>
        <taxon>Ascomycota</taxon>
        <taxon>Pezizomycotina</taxon>
        <taxon>Dothideomycetes</taxon>
        <taxon>Dothideomycetes incertae sedis</taxon>
        <taxon>Botryosphaeriales</taxon>
        <taxon>Phyllostictaceae</taxon>
        <taxon>Phyllosticta</taxon>
    </lineage>
</organism>
<comment type="caution">
    <text evidence="2">The sequence shown here is derived from an EMBL/GenBank/DDBJ whole genome shotgun (WGS) entry which is preliminary data.</text>
</comment>
<reference evidence="2 3" key="1">
    <citation type="submission" date="2024-04" db="EMBL/GenBank/DDBJ databases">
        <title>Phyllosticta paracitricarpa is synonymous to the EU quarantine fungus P. citricarpa based on phylogenomic analyses.</title>
        <authorList>
            <consortium name="Lawrence Berkeley National Laboratory"/>
            <person name="Van Ingen-Buijs V.A."/>
            <person name="Van Westerhoven A.C."/>
            <person name="Haridas S."/>
            <person name="Skiadas P."/>
            <person name="Martin F."/>
            <person name="Groenewald J.Z."/>
            <person name="Crous P.W."/>
            <person name="Seidl M.F."/>
        </authorList>
    </citation>
    <scope>NUCLEOTIDE SEQUENCE [LARGE SCALE GENOMIC DNA]</scope>
    <source>
        <strain evidence="2 3">CBS 123371</strain>
    </source>
</reference>
<dbReference type="Proteomes" id="UP001363622">
    <property type="component" value="Unassembled WGS sequence"/>
</dbReference>
<keyword evidence="3" id="KW-1185">Reference proteome</keyword>
<name>A0ABR1KAV3_9PEZI</name>
<dbReference type="EMBL" id="JBBPHU010000014">
    <property type="protein sequence ID" value="KAK7510300.1"/>
    <property type="molecule type" value="Genomic_DNA"/>
</dbReference>
<evidence type="ECO:0000313" key="2">
    <source>
        <dbReference type="EMBL" id="KAK7510300.1"/>
    </source>
</evidence>
<keyword evidence="1" id="KW-0812">Transmembrane</keyword>
<evidence type="ECO:0000256" key="1">
    <source>
        <dbReference type="SAM" id="Phobius"/>
    </source>
</evidence>
<accession>A0ABR1KAV3</accession>
<gene>
    <name evidence="2" type="ORF">IWZ03DRAFT_75178</name>
</gene>
<feature type="transmembrane region" description="Helical" evidence="1">
    <location>
        <begin position="33"/>
        <end position="49"/>
    </location>
</feature>